<feature type="compositionally biased region" description="Low complexity" evidence="1">
    <location>
        <begin position="679"/>
        <end position="693"/>
    </location>
</feature>
<dbReference type="AlphaFoldDB" id="A0A409XLS0"/>
<accession>A0A409XLS0</accession>
<evidence type="ECO:0000313" key="3">
    <source>
        <dbReference type="Proteomes" id="UP000283269"/>
    </source>
</evidence>
<feature type="region of interest" description="Disordered" evidence="1">
    <location>
        <begin position="815"/>
        <end position="839"/>
    </location>
</feature>
<feature type="region of interest" description="Disordered" evidence="1">
    <location>
        <begin position="676"/>
        <end position="713"/>
    </location>
</feature>
<dbReference type="EMBL" id="NHYD01001265">
    <property type="protein sequence ID" value="PPQ91694.1"/>
    <property type="molecule type" value="Genomic_DNA"/>
</dbReference>
<feature type="compositionally biased region" description="Basic residues" evidence="1">
    <location>
        <begin position="695"/>
        <end position="705"/>
    </location>
</feature>
<dbReference type="OrthoDB" id="270318at2759"/>
<comment type="caution">
    <text evidence="2">The sequence shown here is derived from an EMBL/GenBank/DDBJ whole genome shotgun (WGS) entry which is preliminary data.</text>
</comment>
<feature type="compositionally biased region" description="Acidic residues" evidence="1">
    <location>
        <begin position="815"/>
        <end position="825"/>
    </location>
</feature>
<evidence type="ECO:0000256" key="1">
    <source>
        <dbReference type="SAM" id="MobiDB-lite"/>
    </source>
</evidence>
<dbReference type="InParanoid" id="A0A409XLS0"/>
<name>A0A409XLS0_PSICY</name>
<protein>
    <submittedName>
        <fullName evidence="2">Uncharacterized protein</fullName>
    </submittedName>
</protein>
<feature type="compositionally biased region" description="Basic residues" evidence="1">
    <location>
        <begin position="829"/>
        <end position="839"/>
    </location>
</feature>
<dbReference type="Proteomes" id="UP000283269">
    <property type="component" value="Unassembled WGS sequence"/>
</dbReference>
<keyword evidence="3" id="KW-1185">Reference proteome</keyword>
<organism evidence="2 3">
    <name type="scientific">Psilocybe cyanescens</name>
    <dbReference type="NCBI Taxonomy" id="93625"/>
    <lineage>
        <taxon>Eukaryota</taxon>
        <taxon>Fungi</taxon>
        <taxon>Dikarya</taxon>
        <taxon>Basidiomycota</taxon>
        <taxon>Agaricomycotina</taxon>
        <taxon>Agaricomycetes</taxon>
        <taxon>Agaricomycetidae</taxon>
        <taxon>Agaricales</taxon>
        <taxon>Agaricineae</taxon>
        <taxon>Strophariaceae</taxon>
        <taxon>Psilocybe</taxon>
    </lineage>
</organism>
<proteinExistence type="predicted"/>
<gene>
    <name evidence="2" type="ORF">CVT25_012907</name>
</gene>
<reference evidence="2 3" key="1">
    <citation type="journal article" date="2018" name="Evol. Lett.">
        <title>Horizontal gene cluster transfer increased hallucinogenic mushroom diversity.</title>
        <authorList>
            <person name="Reynolds H.T."/>
            <person name="Vijayakumar V."/>
            <person name="Gluck-Thaler E."/>
            <person name="Korotkin H.B."/>
            <person name="Matheny P.B."/>
            <person name="Slot J.C."/>
        </authorList>
    </citation>
    <scope>NUCLEOTIDE SEQUENCE [LARGE SCALE GENOMIC DNA]</scope>
    <source>
        <strain evidence="2 3">2631</strain>
    </source>
</reference>
<dbReference type="STRING" id="93625.A0A409XLS0"/>
<evidence type="ECO:0000313" key="2">
    <source>
        <dbReference type="EMBL" id="PPQ91694.1"/>
    </source>
</evidence>
<sequence length="839" mass="96422">MDRLCDEILQLIFYELPDPSPFTLVSQRFYRFSQDPYVRAHYFLNHYGPVEAVYYAMGRGKVVTERVLDILLTSGAHLSRYLIQVAGHHYFHTQNHFIKTTWVRQVPLQVIAYFLKLAEQRYGEIPWGKGEDDGSIFMTFLKESRLPPQIKSVTWETIKTLMDTYSFIPFSSRDPIMSQFPLALAIEPRLLPYASANGFSLDYKYRDFVFRKMFERPSPSGETRAEDIAENVRELCKLDPAMFVTRTVAAEVCMEAKTNEFGYSALKQLDKSGHLRFDLSTLVEDLLRTFLTTRSICSVTTGDILLHLFSDFPSTDVAVRLVVLVLVFLAADNLHMSTTTIRVKLEALGVMPLTRKDVFNVLINPFIERYNYVLDFARQEVGVKDDGSKGMSSADIDRLVEDVALKCLEIGCKGKLLNRLQKGFTTLKSTLTDTIIQKYHIDIEDLPCWEEQPERQVYVAKLCRDFLRYGLGEVHTLESLKPEDKPTHEVAKGVDAEDGSAGLLDEEDADLRASSRAQRIADLGGITQESLTAMIRHDEITPVRSRRRILYAYGPSDLSSKLRYPHDPLHVGKWAKSTFDAKSIVMSIFMTHAIINDNCNMLHHYVMHNDYYNNPSNSPHIPVTLKHFQLLARLGRCPNFYLYHSIEAGAQFYVDEKDYISKSDLAQNALLRRKIKSESPQSVPVPSVSPMSPLHGHRGKKRPRRSAAVSVRSYAVPDSDDEAIAEDYTIDDQEDKKMPRESNLQLWIKHLTQLLKTETRKYTEIKKRLEGSANPETRVRIHKNEFVKSLTANLRNLRKQETETRQKFHFDDLVDDYSDDEDDEDYMSRRPKKRKATFA</sequence>